<sequence>MVLRVQFCLEKRDPGNRHQIQIRILTVRSCL</sequence>
<name>A0A0E9PYC4_ANGAN</name>
<reference evidence="1" key="2">
    <citation type="journal article" date="2015" name="Fish Shellfish Immunol.">
        <title>Early steps in the European eel (Anguilla anguilla)-Vibrio vulnificus interaction in the gills: Role of the RtxA13 toxin.</title>
        <authorList>
            <person name="Callol A."/>
            <person name="Pajuelo D."/>
            <person name="Ebbesson L."/>
            <person name="Teles M."/>
            <person name="MacKenzie S."/>
            <person name="Amaro C."/>
        </authorList>
    </citation>
    <scope>NUCLEOTIDE SEQUENCE</scope>
</reference>
<dbReference type="EMBL" id="GBXM01099719">
    <property type="protein sequence ID" value="JAH08858.1"/>
    <property type="molecule type" value="Transcribed_RNA"/>
</dbReference>
<proteinExistence type="predicted"/>
<accession>A0A0E9PYC4</accession>
<reference evidence="1" key="1">
    <citation type="submission" date="2014-11" db="EMBL/GenBank/DDBJ databases">
        <authorList>
            <person name="Amaro Gonzalez C."/>
        </authorList>
    </citation>
    <scope>NUCLEOTIDE SEQUENCE</scope>
</reference>
<protein>
    <submittedName>
        <fullName evidence="1">Uncharacterized protein</fullName>
    </submittedName>
</protein>
<organism evidence="1">
    <name type="scientific">Anguilla anguilla</name>
    <name type="common">European freshwater eel</name>
    <name type="synonym">Muraena anguilla</name>
    <dbReference type="NCBI Taxonomy" id="7936"/>
    <lineage>
        <taxon>Eukaryota</taxon>
        <taxon>Metazoa</taxon>
        <taxon>Chordata</taxon>
        <taxon>Craniata</taxon>
        <taxon>Vertebrata</taxon>
        <taxon>Euteleostomi</taxon>
        <taxon>Actinopterygii</taxon>
        <taxon>Neopterygii</taxon>
        <taxon>Teleostei</taxon>
        <taxon>Anguilliformes</taxon>
        <taxon>Anguillidae</taxon>
        <taxon>Anguilla</taxon>
    </lineage>
</organism>
<dbReference type="AlphaFoldDB" id="A0A0E9PYC4"/>
<evidence type="ECO:0000313" key="1">
    <source>
        <dbReference type="EMBL" id="JAH08858.1"/>
    </source>
</evidence>